<evidence type="ECO:0000259" key="1">
    <source>
        <dbReference type="PROSITE" id="PS51186"/>
    </source>
</evidence>
<gene>
    <name evidence="2" type="ORF">HEK616_77460</name>
</gene>
<dbReference type="InterPro" id="IPR000182">
    <property type="entry name" value="GNAT_dom"/>
</dbReference>
<feature type="domain" description="N-acetyltransferase" evidence="1">
    <location>
        <begin position="4"/>
        <end position="147"/>
    </location>
</feature>
<dbReference type="EMBL" id="AP026074">
    <property type="protein sequence ID" value="BDM74259.1"/>
    <property type="molecule type" value="Genomic_DNA"/>
</dbReference>
<evidence type="ECO:0000313" key="3">
    <source>
        <dbReference type="Proteomes" id="UP001059597"/>
    </source>
</evidence>
<dbReference type="InterPro" id="IPR016181">
    <property type="entry name" value="Acyl_CoA_acyltransferase"/>
</dbReference>
<dbReference type="PANTHER" id="PTHR41700:SF1">
    <property type="entry name" value="N-ACETYLTRANSFERASE DOMAIN-CONTAINING PROTEIN"/>
    <property type="match status" value="1"/>
</dbReference>
<organism evidence="2 3">
    <name type="scientific">Streptomyces nigrescens</name>
    <dbReference type="NCBI Taxonomy" id="1920"/>
    <lineage>
        <taxon>Bacteria</taxon>
        <taxon>Bacillati</taxon>
        <taxon>Actinomycetota</taxon>
        <taxon>Actinomycetes</taxon>
        <taxon>Kitasatosporales</taxon>
        <taxon>Streptomycetaceae</taxon>
        <taxon>Streptomyces</taxon>
    </lineage>
</organism>
<dbReference type="Proteomes" id="UP001059597">
    <property type="component" value="Plasmid SNP1"/>
</dbReference>
<dbReference type="InterPro" id="IPR038764">
    <property type="entry name" value="GNAT_N_AcTrfase_prd"/>
</dbReference>
<dbReference type="SUPFAM" id="SSF55729">
    <property type="entry name" value="Acyl-CoA N-acyltransferases (Nat)"/>
    <property type="match status" value="1"/>
</dbReference>
<dbReference type="RefSeq" id="WP_261957812.1">
    <property type="nucleotide sequence ID" value="NZ_AP026074.1"/>
</dbReference>
<keyword evidence="2" id="KW-0614">Plasmid</keyword>
<evidence type="ECO:0000313" key="2">
    <source>
        <dbReference type="EMBL" id="BDM74259.1"/>
    </source>
</evidence>
<keyword evidence="3" id="KW-1185">Reference proteome</keyword>
<proteinExistence type="predicted"/>
<dbReference type="PANTHER" id="PTHR41700">
    <property type="entry name" value="GCN5-RELATED N-ACETYLTRANSFERASE"/>
    <property type="match status" value="1"/>
</dbReference>
<reference evidence="2" key="1">
    <citation type="submission" date="2022-06" db="EMBL/GenBank/DDBJ databases">
        <title>Complete genome sequence of Streptomyces nigrescens HEK616.</title>
        <authorList>
            <person name="Asamizu S."/>
            <person name="Onaka H."/>
        </authorList>
    </citation>
    <scope>NUCLEOTIDE SEQUENCE</scope>
    <source>
        <strain evidence="2">HEK616</strain>
        <plasmid evidence="2">SNP1</plasmid>
    </source>
</reference>
<accession>A0ABN6R784</accession>
<name>A0ABN6R784_STRNI</name>
<protein>
    <recommendedName>
        <fullName evidence="1">N-acetyltransferase domain-containing protein</fullName>
    </recommendedName>
</protein>
<sequence length="260" mass="28068">MNGPEIRELHAMEEFATASRLYARIWGRDTTSPPVSAEVMRALSHAGNYVAGAYEDGRLIGASVAFFGDPIATTLHSHITGAAMGRGIGLALKLHQRQWALARGLKRITWTYDPLIRRNAHFNLVKLGARPEEYLTSFYGAMEDAINGGDESDRVLTAWDLTAPTETLTPGYASVGLAAAAHALRNHGGRPETGPADAATVLVDLPDDIEALRRQDAGAARAWRLAVRHTLGGLLAEGARVIGFHDRRSYVVHRTPTSAA</sequence>
<dbReference type="Gene3D" id="3.40.630.30">
    <property type="match status" value="1"/>
</dbReference>
<geneLocation type="plasmid" evidence="2 3">
    <name>SNP1</name>
</geneLocation>
<dbReference type="PROSITE" id="PS51186">
    <property type="entry name" value="GNAT"/>
    <property type="match status" value="1"/>
</dbReference>